<proteinExistence type="predicted"/>
<organism evidence="2 3">
    <name type="scientific">Cirrhinus molitorella</name>
    <name type="common">mud carp</name>
    <dbReference type="NCBI Taxonomy" id="172907"/>
    <lineage>
        <taxon>Eukaryota</taxon>
        <taxon>Metazoa</taxon>
        <taxon>Chordata</taxon>
        <taxon>Craniata</taxon>
        <taxon>Vertebrata</taxon>
        <taxon>Euteleostomi</taxon>
        <taxon>Actinopterygii</taxon>
        <taxon>Neopterygii</taxon>
        <taxon>Teleostei</taxon>
        <taxon>Ostariophysi</taxon>
        <taxon>Cypriniformes</taxon>
        <taxon>Cyprinidae</taxon>
        <taxon>Labeoninae</taxon>
        <taxon>Labeonini</taxon>
        <taxon>Cirrhinus</taxon>
    </lineage>
</organism>
<evidence type="ECO:0008006" key="4">
    <source>
        <dbReference type="Google" id="ProtNLM"/>
    </source>
</evidence>
<evidence type="ECO:0000313" key="3">
    <source>
        <dbReference type="Proteomes" id="UP001558613"/>
    </source>
</evidence>
<keyword evidence="3" id="KW-1185">Reference proteome</keyword>
<comment type="caution">
    <text evidence="2">The sequence shown here is derived from an EMBL/GenBank/DDBJ whole genome shotgun (WGS) entry which is preliminary data.</text>
</comment>
<reference evidence="2 3" key="1">
    <citation type="submission" date="2023-09" db="EMBL/GenBank/DDBJ databases">
        <authorList>
            <person name="Wang M."/>
        </authorList>
    </citation>
    <scope>NUCLEOTIDE SEQUENCE [LARGE SCALE GENOMIC DNA]</scope>
    <source>
        <strain evidence="2">GT-2023</strain>
        <tissue evidence="2">Liver</tissue>
    </source>
</reference>
<evidence type="ECO:0000256" key="1">
    <source>
        <dbReference type="SAM" id="MobiDB-lite"/>
    </source>
</evidence>
<dbReference type="EMBL" id="JAYMGO010000025">
    <property type="protein sequence ID" value="KAL1247695.1"/>
    <property type="molecule type" value="Genomic_DNA"/>
</dbReference>
<dbReference type="Proteomes" id="UP001558613">
    <property type="component" value="Unassembled WGS sequence"/>
</dbReference>
<feature type="compositionally biased region" description="Basic and acidic residues" evidence="1">
    <location>
        <begin position="128"/>
        <end position="154"/>
    </location>
</feature>
<name>A0ABR3L5V6_9TELE</name>
<accession>A0ABR3L5V6</accession>
<feature type="region of interest" description="Disordered" evidence="1">
    <location>
        <begin position="112"/>
        <end position="154"/>
    </location>
</feature>
<sequence>MQAWIRKEQLSKESGQVFGLIPLKRAEKQSWSLVITDCWVYLWRGKPQAAVDGTLCSQVFETQLQQHGTDGAMQMRPSLSRSLSVYPVFLFPVSRSPGIQVHGDTARGGVPCGSRLPCSDGNTLPVTEQRRTGGKRDGDRRKEREKGCRGRAEE</sequence>
<protein>
    <recommendedName>
        <fullName evidence="4">Gelsolin-like domain-containing protein</fullName>
    </recommendedName>
</protein>
<gene>
    <name evidence="2" type="ORF">QQF64_023071</name>
</gene>
<evidence type="ECO:0000313" key="2">
    <source>
        <dbReference type="EMBL" id="KAL1247695.1"/>
    </source>
</evidence>